<dbReference type="AlphaFoldDB" id="A0A931H0C7"/>
<dbReference type="EMBL" id="JADWYR010000003">
    <property type="protein sequence ID" value="MBG9378642.1"/>
    <property type="molecule type" value="Genomic_DNA"/>
</dbReference>
<keyword evidence="3" id="KW-0067">ATP-binding</keyword>
<dbReference type="GO" id="GO:0016787">
    <property type="term" value="F:hydrolase activity"/>
    <property type="evidence" value="ECO:0007669"/>
    <property type="project" value="UniProtKB-KW"/>
</dbReference>
<keyword evidence="2" id="KW-0378">Hydrolase</keyword>
<accession>A0A931H0C7</accession>
<gene>
    <name evidence="5" type="ORF">I5907_20590</name>
</gene>
<protein>
    <recommendedName>
        <fullName evidence="4">Carboxyltransferase domain-containing protein</fullName>
    </recommendedName>
</protein>
<name>A0A931H0C7_9BACT</name>
<keyword evidence="6" id="KW-1185">Reference proteome</keyword>
<comment type="caution">
    <text evidence="5">The sequence shown here is derived from an EMBL/GenBank/DDBJ whole genome shotgun (WGS) entry which is preliminary data.</text>
</comment>
<dbReference type="Proteomes" id="UP000628448">
    <property type="component" value="Unassembled WGS sequence"/>
</dbReference>
<evidence type="ECO:0000256" key="1">
    <source>
        <dbReference type="ARBA" id="ARBA00022741"/>
    </source>
</evidence>
<evidence type="ECO:0000259" key="4">
    <source>
        <dbReference type="Pfam" id="PF02626"/>
    </source>
</evidence>
<evidence type="ECO:0000313" key="6">
    <source>
        <dbReference type="Proteomes" id="UP000628448"/>
    </source>
</evidence>
<dbReference type="InterPro" id="IPR052708">
    <property type="entry name" value="PxpC"/>
</dbReference>
<evidence type="ECO:0000313" key="5">
    <source>
        <dbReference type="EMBL" id="MBG9378642.1"/>
    </source>
</evidence>
<dbReference type="Pfam" id="PF02626">
    <property type="entry name" value="CT_A_B"/>
    <property type="match status" value="1"/>
</dbReference>
<dbReference type="GO" id="GO:0005524">
    <property type="term" value="F:ATP binding"/>
    <property type="evidence" value="ECO:0007669"/>
    <property type="project" value="UniProtKB-KW"/>
</dbReference>
<dbReference type="InterPro" id="IPR003778">
    <property type="entry name" value="CT_A_B"/>
</dbReference>
<dbReference type="Gene3D" id="2.40.100.10">
    <property type="entry name" value="Cyclophilin-like"/>
    <property type="match status" value="1"/>
</dbReference>
<proteinExistence type="predicted"/>
<dbReference type="PANTHER" id="PTHR43309:SF3">
    <property type="entry name" value="5-OXOPROLINASE SUBUNIT C"/>
    <property type="match status" value="1"/>
</dbReference>
<dbReference type="PANTHER" id="PTHR43309">
    <property type="entry name" value="5-OXOPROLINASE SUBUNIT C"/>
    <property type="match status" value="1"/>
</dbReference>
<dbReference type="InterPro" id="IPR029000">
    <property type="entry name" value="Cyclophilin-like_dom_sf"/>
</dbReference>
<reference evidence="5" key="1">
    <citation type="submission" date="2020-11" db="EMBL/GenBank/DDBJ databases">
        <title>Bacterial whole genome sequence for Panacibacter sp. DH6.</title>
        <authorList>
            <person name="Le V."/>
            <person name="Ko S."/>
            <person name="Ahn C.-Y."/>
            <person name="Oh H.-M."/>
        </authorList>
    </citation>
    <scope>NUCLEOTIDE SEQUENCE</scope>
    <source>
        <strain evidence="5">DH6</strain>
    </source>
</reference>
<keyword evidence="1" id="KW-0547">Nucleotide-binding</keyword>
<sequence length="82" mass="9077">MQLLPNGELVVLMADHQTTGGYPVVAHVCSSHIALLSQMQPGAVICFSFTGIANAHALFMQQQSRLHVLQEQCMIQLKHFFL</sequence>
<evidence type="ECO:0000256" key="3">
    <source>
        <dbReference type="ARBA" id="ARBA00022840"/>
    </source>
</evidence>
<evidence type="ECO:0000256" key="2">
    <source>
        <dbReference type="ARBA" id="ARBA00022801"/>
    </source>
</evidence>
<feature type="domain" description="Carboxyltransferase" evidence="4">
    <location>
        <begin position="2"/>
        <end position="48"/>
    </location>
</feature>
<organism evidence="5 6">
    <name type="scientific">Panacibacter microcysteis</name>
    <dbReference type="NCBI Taxonomy" id="2793269"/>
    <lineage>
        <taxon>Bacteria</taxon>
        <taxon>Pseudomonadati</taxon>
        <taxon>Bacteroidota</taxon>
        <taxon>Chitinophagia</taxon>
        <taxon>Chitinophagales</taxon>
        <taxon>Chitinophagaceae</taxon>
        <taxon>Panacibacter</taxon>
    </lineage>
</organism>